<keyword evidence="10" id="KW-1185">Reference proteome</keyword>
<evidence type="ECO:0000256" key="6">
    <source>
        <dbReference type="ARBA" id="ARBA00020337"/>
    </source>
</evidence>
<dbReference type="GO" id="GO:0006098">
    <property type="term" value="P:pentose-phosphate shunt"/>
    <property type="evidence" value="ECO:0007669"/>
    <property type="project" value="UniProtKB-UniPathway"/>
</dbReference>
<dbReference type="GO" id="GO:0017057">
    <property type="term" value="F:6-phosphogluconolactonase activity"/>
    <property type="evidence" value="ECO:0007669"/>
    <property type="project" value="UniProtKB-UniRule"/>
</dbReference>
<evidence type="ECO:0000256" key="4">
    <source>
        <dbReference type="ARBA" id="ARBA00010662"/>
    </source>
</evidence>
<dbReference type="UniPathway" id="UPA00115">
    <property type="reaction ID" value="UER00409"/>
</dbReference>
<dbReference type="Pfam" id="PF01182">
    <property type="entry name" value="Glucosamine_iso"/>
    <property type="match status" value="1"/>
</dbReference>
<dbReference type="PANTHER" id="PTHR11054:SF0">
    <property type="entry name" value="6-PHOSPHOGLUCONOLACTONASE"/>
    <property type="match status" value="1"/>
</dbReference>
<comment type="function">
    <text evidence="2 7">Hydrolysis of 6-phosphogluconolactone to 6-phosphogluconate.</text>
</comment>
<comment type="pathway">
    <text evidence="3 7">Carbohydrate degradation; pentose phosphate pathway; D-ribulose 5-phosphate from D-glucose 6-phosphate (oxidative stage): step 2/3.</text>
</comment>
<comment type="caution">
    <text evidence="9">The sequence shown here is derived from an EMBL/GenBank/DDBJ whole genome shotgun (WGS) entry which is preliminary data.</text>
</comment>
<dbReference type="Proteomes" id="UP000320806">
    <property type="component" value="Unassembled WGS sequence"/>
</dbReference>
<evidence type="ECO:0000256" key="1">
    <source>
        <dbReference type="ARBA" id="ARBA00000832"/>
    </source>
</evidence>
<evidence type="ECO:0000256" key="3">
    <source>
        <dbReference type="ARBA" id="ARBA00004961"/>
    </source>
</evidence>
<evidence type="ECO:0000313" key="9">
    <source>
        <dbReference type="EMBL" id="TQJ14915.1"/>
    </source>
</evidence>
<evidence type="ECO:0000256" key="7">
    <source>
        <dbReference type="RuleBase" id="RU365095"/>
    </source>
</evidence>
<proteinExistence type="inferred from homology"/>
<evidence type="ECO:0000259" key="8">
    <source>
        <dbReference type="Pfam" id="PF01182"/>
    </source>
</evidence>
<name>A0A542EHV2_9MICO</name>
<evidence type="ECO:0000256" key="5">
    <source>
        <dbReference type="ARBA" id="ARBA00013198"/>
    </source>
</evidence>
<dbReference type="CDD" id="cd01400">
    <property type="entry name" value="6PGL"/>
    <property type="match status" value="1"/>
</dbReference>
<dbReference type="GO" id="GO:0005975">
    <property type="term" value="P:carbohydrate metabolic process"/>
    <property type="evidence" value="ECO:0007669"/>
    <property type="project" value="UniProtKB-UniRule"/>
</dbReference>
<dbReference type="InterPro" id="IPR006148">
    <property type="entry name" value="Glc/Gal-6P_isomerase"/>
</dbReference>
<sequence length="254" mass="27076">MSDRTIEIRPDKNELAAAVAEALEQAVDAALQRGRNAHIALTGGSMGEALMKAWVARADDERDWTRVHIWWGDERFVPAGDDDRNDKQADDAGLKKLGVPANNVHRMPSSDDGDAAAGAEAYAQELAVFTDVTAVGLPEKPQMPTFDVLMLGVGPDGHVASLFPGHRDQLVDRVTVVAVQDAPKPPPTRLSLTFPALAEAREVWLMVAGEDKADAVATAFSSSDPVECPASVVGGQVSTTWWLDTAAASKVEQS</sequence>
<evidence type="ECO:0000256" key="2">
    <source>
        <dbReference type="ARBA" id="ARBA00002681"/>
    </source>
</evidence>
<keyword evidence="7" id="KW-0378">Hydrolase</keyword>
<reference evidence="9 10" key="1">
    <citation type="submission" date="2019-06" db="EMBL/GenBank/DDBJ databases">
        <title>Sequencing the genomes of 1000 actinobacteria strains.</title>
        <authorList>
            <person name="Klenk H.-P."/>
        </authorList>
    </citation>
    <scope>NUCLEOTIDE SEQUENCE [LARGE SCALE GENOMIC DNA]</scope>
    <source>
        <strain evidence="9 10">DSM 19828</strain>
    </source>
</reference>
<dbReference type="EC" id="3.1.1.31" evidence="5 7"/>
<dbReference type="AlphaFoldDB" id="A0A542EHV2"/>
<dbReference type="InterPro" id="IPR039104">
    <property type="entry name" value="6PGL"/>
</dbReference>
<protein>
    <recommendedName>
        <fullName evidence="6 7">6-phosphogluconolactonase</fullName>
        <shortName evidence="7">6PGL</shortName>
        <ecNumber evidence="5 7">3.1.1.31</ecNumber>
    </recommendedName>
</protein>
<dbReference type="NCBIfam" id="TIGR01198">
    <property type="entry name" value="pgl"/>
    <property type="match status" value="1"/>
</dbReference>
<dbReference type="InterPro" id="IPR037171">
    <property type="entry name" value="NagB/RpiA_transferase-like"/>
</dbReference>
<gene>
    <name evidence="7" type="primary">pgl</name>
    <name evidence="9" type="ORF">FB459_2431</name>
</gene>
<accession>A0A542EHV2</accession>
<comment type="similarity">
    <text evidence="4 7">Belongs to the glucosamine/galactosamine-6-phosphate isomerase family. 6-phosphogluconolactonase subfamily.</text>
</comment>
<feature type="domain" description="Glucosamine/galactosamine-6-phosphate isomerase" evidence="8">
    <location>
        <begin position="10"/>
        <end position="241"/>
    </location>
</feature>
<dbReference type="PANTHER" id="PTHR11054">
    <property type="entry name" value="6-PHOSPHOGLUCONOLACTONASE"/>
    <property type="match status" value="1"/>
</dbReference>
<dbReference type="OrthoDB" id="9810967at2"/>
<dbReference type="RefSeq" id="WP_141928650.1">
    <property type="nucleotide sequence ID" value="NZ_BAABCI010000006.1"/>
</dbReference>
<comment type="catalytic activity">
    <reaction evidence="1 7">
        <text>6-phospho-D-glucono-1,5-lactone + H2O = 6-phospho-D-gluconate + H(+)</text>
        <dbReference type="Rhea" id="RHEA:12556"/>
        <dbReference type="ChEBI" id="CHEBI:15377"/>
        <dbReference type="ChEBI" id="CHEBI:15378"/>
        <dbReference type="ChEBI" id="CHEBI:57955"/>
        <dbReference type="ChEBI" id="CHEBI:58759"/>
        <dbReference type="EC" id="3.1.1.31"/>
    </reaction>
</comment>
<organism evidence="9 10">
    <name type="scientific">Yimella lutea</name>
    <dbReference type="NCBI Taxonomy" id="587872"/>
    <lineage>
        <taxon>Bacteria</taxon>
        <taxon>Bacillati</taxon>
        <taxon>Actinomycetota</taxon>
        <taxon>Actinomycetes</taxon>
        <taxon>Micrococcales</taxon>
        <taxon>Dermacoccaceae</taxon>
        <taxon>Yimella</taxon>
    </lineage>
</organism>
<dbReference type="EMBL" id="VFMO01000001">
    <property type="protein sequence ID" value="TQJ14915.1"/>
    <property type="molecule type" value="Genomic_DNA"/>
</dbReference>
<evidence type="ECO:0000313" key="10">
    <source>
        <dbReference type="Proteomes" id="UP000320806"/>
    </source>
</evidence>
<dbReference type="InterPro" id="IPR005900">
    <property type="entry name" value="6-phosphogluconolactonase_DevB"/>
</dbReference>
<dbReference type="SUPFAM" id="SSF100950">
    <property type="entry name" value="NagB/RpiA/CoA transferase-like"/>
    <property type="match status" value="1"/>
</dbReference>
<dbReference type="Gene3D" id="3.40.50.1360">
    <property type="match status" value="1"/>
</dbReference>